<gene>
    <name evidence="1" type="ORF">SPHINGO391_220036</name>
</gene>
<evidence type="ECO:0000313" key="1">
    <source>
        <dbReference type="EMBL" id="VVS98325.1"/>
    </source>
</evidence>
<reference evidence="1 2" key="1">
    <citation type="submission" date="2019-09" db="EMBL/GenBank/DDBJ databases">
        <authorList>
            <person name="Dittami M. S."/>
        </authorList>
    </citation>
    <scope>NUCLEOTIDE SEQUENCE [LARGE SCALE GENOMIC DNA]</scope>
    <source>
        <strain evidence="1">SPHINGO391</strain>
    </source>
</reference>
<sequence>MVAEQEQGLCGEVTQALQPLDDTCGIRAAVDKVAKEDDCRGLDGAVGDVVLDATEKFIYEIKPAMDVADRVEALVLGTGKATRRRNSRRHAAEQLREHMNLERRCGRPYDGRPACM</sequence>
<organism evidence="1 2">
    <name type="scientific">Sphingomonas aurantiaca</name>
    <dbReference type="NCBI Taxonomy" id="185949"/>
    <lineage>
        <taxon>Bacteria</taxon>
        <taxon>Pseudomonadati</taxon>
        <taxon>Pseudomonadota</taxon>
        <taxon>Alphaproteobacteria</taxon>
        <taxon>Sphingomonadales</taxon>
        <taxon>Sphingomonadaceae</taxon>
        <taxon>Sphingomonas</taxon>
    </lineage>
</organism>
<evidence type="ECO:0000313" key="2">
    <source>
        <dbReference type="Proteomes" id="UP000326857"/>
    </source>
</evidence>
<protein>
    <submittedName>
        <fullName evidence="1">Uncharacterized protein</fullName>
    </submittedName>
</protein>
<dbReference type="AlphaFoldDB" id="A0A5E7XV24"/>
<name>A0A5E7XV24_9SPHN</name>
<proteinExistence type="predicted"/>
<accession>A0A5E7XV24</accession>
<dbReference type="EMBL" id="CABVLI010000015">
    <property type="protein sequence ID" value="VVS98325.1"/>
    <property type="molecule type" value="Genomic_DNA"/>
</dbReference>
<dbReference type="Proteomes" id="UP000326857">
    <property type="component" value="Unassembled WGS sequence"/>
</dbReference>